<dbReference type="Gene3D" id="3.40.250.10">
    <property type="entry name" value="Rhodanese-like domain"/>
    <property type="match status" value="1"/>
</dbReference>
<sequence length="543" mass="60248">MVESNHLNVYTGPNSVKNYFDPDTAPPIPLVEIPDSINPYRKHGVRIYAKMMSMHPANNVKAMPALNLLQNGVVPGKTETIVEYSSGSTVISMSLASRVYHEVSDVRAFLSNKTSQPKLRLMQFFGLDITLFGGPSQPEPLDKRGGIYAAKHMGSDKGTALNPNQYENDDNWKSHVRWTGPQIFKQLPQITLICAGMGTSGTLGTLTGLGTYFKNAKPSVYRLGVCTAPGDRVPGPRSYALLQPVEFPWRSAVDHVEHVGSHHSYALSLDLCRQGLIAGPSSGFNLQGLYQFLDKRLAAGSLAELADEAGEVHCVFICCDLPYQYIDEYFAKLGPEHFPTIHNENLQKVDLHRYDEAWEKDPAEIFMQIPQTSIAHTEDTQLSSTPRYIDRSSVSLIPRLPNIAVIDLRKPEDFQMNHVPGSENISVVESSDWKPFSDAQVLEKLWLKLEATFDSNTETGKILEEHRQKPIAVLCYDGDSARVATSVLRAKGFEADSIRGGLRALEDFQRTPEATPTDVSKTLAVTSSVEELVTIEKTYLRLI</sequence>
<reference evidence="2 3" key="1">
    <citation type="submission" date="2015-06" db="EMBL/GenBank/DDBJ databases">
        <title>Survival trade-offs in plant roots during colonization by closely related pathogenic and mutualistic fungi.</title>
        <authorList>
            <person name="Hacquard S."/>
            <person name="Kracher B."/>
            <person name="Hiruma K."/>
            <person name="Weinman A."/>
            <person name="Muench P."/>
            <person name="Garrido Oter R."/>
            <person name="Ver Loren van Themaat E."/>
            <person name="Dallerey J.-F."/>
            <person name="Damm U."/>
            <person name="Henrissat B."/>
            <person name="Lespinet O."/>
            <person name="Thon M."/>
            <person name="Kemen E."/>
            <person name="McHardy A.C."/>
            <person name="Schulze-Lefert P."/>
            <person name="O'Connell R.J."/>
        </authorList>
    </citation>
    <scope>NUCLEOTIDE SEQUENCE [LARGE SCALE GENOMIC DNA]</scope>
    <source>
        <strain evidence="2 3">0861</strain>
    </source>
</reference>
<dbReference type="SMART" id="SM00450">
    <property type="entry name" value="RHOD"/>
    <property type="match status" value="1"/>
</dbReference>
<dbReference type="InterPro" id="IPR001763">
    <property type="entry name" value="Rhodanese-like_dom"/>
</dbReference>
<evidence type="ECO:0000313" key="3">
    <source>
        <dbReference type="Proteomes" id="UP000076552"/>
    </source>
</evidence>
<keyword evidence="3" id="KW-1185">Reference proteome</keyword>
<dbReference type="PROSITE" id="PS50206">
    <property type="entry name" value="RHODANESE_3"/>
    <property type="match status" value="1"/>
</dbReference>
<dbReference type="FunFam" id="3.40.50.1100:FF:000058">
    <property type="entry name" value="Cysteine synthase B, putative"/>
    <property type="match status" value="1"/>
</dbReference>
<dbReference type="Pfam" id="PF00581">
    <property type="entry name" value="Rhodanese"/>
    <property type="match status" value="1"/>
</dbReference>
<dbReference type="CDD" id="cd00158">
    <property type="entry name" value="RHOD"/>
    <property type="match status" value="1"/>
</dbReference>
<dbReference type="Pfam" id="PF00291">
    <property type="entry name" value="PALP"/>
    <property type="match status" value="1"/>
</dbReference>
<evidence type="ECO:0000259" key="1">
    <source>
        <dbReference type="PROSITE" id="PS50206"/>
    </source>
</evidence>
<dbReference type="EMBL" id="LFIV01000149">
    <property type="protein sequence ID" value="KZL67262.1"/>
    <property type="molecule type" value="Genomic_DNA"/>
</dbReference>
<proteinExistence type="predicted"/>
<name>A0A166PWU0_9PEZI</name>
<feature type="domain" description="Rhodanese" evidence="1">
    <location>
        <begin position="399"/>
        <end position="514"/>
    </location>
</feature>
<protein>
    <submittedName>
        <fullName evidence="2">Cysteine synthase</fullName>
    </submittedName>
</protein>
<dbReference type="SUPFAM" id="SSF52821">
    <property type="entry name" value="Rhodanese/Cell cycle control phosphatase"/>
    <property type="match status" value="1"/>
</dbReference>
<accession>A0A166PWU0</accession>
<organism evidence="2 3">
    <name type="scientific">Colletotrichum tofieldiae</name>
    <dbReference type="NCBI Taxonomy" id="708197"/>
    <lineage>
        <taxon>Eukaryota</taxon>
        <taxon>Fungi</taxon>
        <taxon>Dikarya</taxon>
        <taxon>Ascomycota</taxon>
        <taxon>Pezizomycotina</taxon>
        <taxon>Sordariomycetes</taxon>
        <taxon>Hypocreomycetidae</taxon>
        <taxon>Glomerellales</taxon>
        <taxon>Glomerellaceae</taxon>
        <taxon>Colletotrichum</taxon>
        <taxon>Colletotrichum spaethianum species complex</taxon>
    </lineage>
</organism>
<dbReference type="PANTHER" id="PTHR10314">
    <property type="entry name" value="CYSTATHIONINE BETA-SYNTHASE"/>
    <property type="match status" value="1"/>
</dbReference>
<dbReference type="STRING" id="708197.A0A166PWU0"/>
<comment type="caution">
    <text evidence="2">The sequence shown here is derived from an EMBL/GenBank/DDBJ whole genome shotgun (WGS) entry which is preliminary data.</text>
</comment>
<dbReference type="Gene3D" id="3.40.50.1100">
    <property type="match status" value="2"/>
</dbReference>
<dbReference type="InterPro" id="IPR001926">
    <property type="entry name" value="TrpB-like_PALP"/>
</dbReference>
<dbReference type="InterPro" id="IPR036052">
    <property type="entry name" value="TrpB-like_PALP_sf"/>
</dbReference>
<dbReference type="InterPro" id="IPR036873">
    <property type="entry name" value="Rhodanese-like_dom_sf"/>
</dbReference>
<dbReference type="Proteomes" id="UP000076552">
    <property type="component" value="Unassembled WGS sequence"/>
</dbReference>
<gene>
    <name evidence="2" type="ORF">CT0861_01123</name>
</gene>
<dbReference type="AlphaFoldDB" id="A0A166PWU0"/>
<dbReference type="SUPFAM" id="SSF53686">
    <property type="entry name" value="Tryptophan synthase beta subunit-like PLP-dependent enzymes"/>
    <property type="match status" value="1"/>
</dbReference>
<dbReference type="InterPro" id="IPR050214">
    <property type="entry name" value="Cys_Synth/Cystath_Beta-Synth"/>
</dbReference>
<evidence type="ECO:0000313" key="2">
    <source>
        <dbReference type="EMBL" id="KZL67262.1"/>
    </source>
</evidence>